<dbReference type="OrthoDB" id="9789291at2"/>
<keyword evidence="9" id="KW-0645">Protease</keyword>
<dbReference type="GO" id="GO:0005886">
    <property type="term" value="C:plasma membrane"/>
    <property type="evidence" value="ECO:0007669"/>
    <property type="project" value="UniProtKB-SubCell"/>
</dbReference>
<dbReference type="GO" id="GO:0004190">
    <property type="term" value="F:aspartic-type endopeptidase activity"/>
    <property type="evidence" value="ECO:0007669"/>
    <property type="project" value="UniProtKB-EC"/>
</dbReference>
<keyword evidence="9" id="KW-0511">Multifunctional enzyme</keyword>
<dbReference type="InterPro" id="IPR014032">
    <property type="entry name" value="Peptidase_A24A_bac"/>
</dbReference>
<dbReference type="InterPro" id="IPR050882">
    <property type="entry name" value="Prepilin_peptidase/N-MTase"/>
</dbReference>
<organism evidence="13 14">
    <name type="scientific">Salipaludibacillus neizhouensis</name>
    <dbReference type="NCBI Taxonomy" id="885475"/>
    <lineage>
        <taxon>Bacteria</taxon>
        <taxon>Bacillati</taxon>
        <taxon>Bacillota</taxon>
        <taxon>Bacilli</taxon>
        <taxon>Bacillales</taxon>
        <taxon>Bacillaceae</taxon>
    </lineage>
</organism>
<keyword evidence="9" id="KW-0378">Hydrolase</keyword>
<proteinExistence type="inferred from homology"/>
<evidence type="ECO:0000256" key="6">
    <source>
        <dbReference type="ARBA" id="ARBA00022989"/>
    </source>
</evidence>
<accession>A0A3A9JYF1</accession>
<dbReference type="GO" id="GO:0008168">
    <property type="term" value="F:methyltransferase activity"/>
    <property type="evidence" value="ECO:0007669"/>
    <property type="project" value="UniProtKB-KW"/>
</dbReference>
<keyword evidence="9" id="KW-0808">Transferase</keyword>
<gene>
    <name evidence="13" type="ORF">CR203_17730</name>
</gene>
<comment type="caution">
    <text evidence="13">The sequence shown here is derived from an EMBL/GenBank/DDBJ whole genome shotgun (WGS) entry which is preliminary data.</text>
</comment>
<evidence type="ECO:0000256" key="2">
    <source>
        <dbReference type="ARBA" id="ARBA00005801"/>
    </source>
</evidence>
<dbReference type="Gene3D" id="1.20.120.1220">
    <property type="match status" value="1"/>
</dbReference>
<feature type="transmembrane region" description="Helical" evidence="10">
    <location>
        <begin position="221"/>
        <end position="239"/>
    </location>
</feature>
<dbReference type="EMBL" id="PDOE01000010">
    <property type="protein sequence ID" value="RKL65914.1"/>
    <property type="molecule type" value="Genomic_DNA"/>
</dbReference>
<feature type="transmembrane region" description="Helical" evidence="10">
    <location>
        <begin position="93"/>
        <end position="115"/>
    </location>
</feature>
<feature type="domain" description="Prepilin peptidase A24 N-terminal" evidence="12">
    <location>
        <begin position="11"/>
        <end position="89"/>
    </location>
</feature>
<evidence type="ECO:0000259" key="12">
    <source>
        <dbReference type="Pfam" id="PF06750"/>
    </source>
</evidence>
<reference evidence="13 14" key="1">
    <citation type="submission" date="2017-10" db="EMBL/GenBank/DDBJ databases">
        <title>Bacillus sp. nov., a halophilic bacterium isolated from a Keqin Lake.</title>
        <authorList>
            <person name="Wang H."/>
        </authorList>
    </citation>
    <scope>NUCLEOTIDE SEQUENCE [LARGE SCALE GENOMIC DNA]</scope>
    <source>
        <strain evidence="13 14">KCTC 13187</strain>
    </source>
</reference>
<evidence type="ECO:0000256" key="1">
    <source>
        <dbReference type="ARBA" id="ARBA00004429"/>
    </source>
</evidence>
<feature type="transmembrane region" description="Helical" evidence="10">
    <location>
        <begin position="179"/>
        <end position="209"/>
    </location>
</feature>
<evidence type="ECO:0000256" key="7">
    <source>
        <dbReference type="ARBA" id="ARBA00023136"/>
    </source>
</evidence>
<keyword evidence="5 9" id="KW-0812">Transmembrane</keyword>
<evidence type="ECO:0000259" key="11">
    <source>
        <dbReference type="Pfam" id="PF01478"/>
    </source>
</evidence>
<evidence type="ECO:0000256" key="8">
    <source>
        <dbReference type="RuleBase" id="RU003793"/>
    </source>
</evidence>
<protein>
    <recommendedName>
        <fullName evidence="9">Prepilin leader peptidase/N-methyltransferase</fullName>
        <ecNumber evidence="9">2.1.1.-</ecNumber>
        <ecNumber evidence="9">3.4.23.43</ecNumber>
    </recommendedName>
</protein>
<dbReference type="InterPro" id="IPR000045">
    <property type="entry name" value="Prepilin_IV_endopep_pep"/>
</dbReference>
<evidence type="ECO:0000256" key="4">
    <source>
        <dbReference type="ARBA" id="ARBA00022519"/>
    </source>
</evidence>
<keyword evidence="9" id="KW-0489">Methyltransferase</keyword>
<evidence type="ECO:0000256" key="10">
    <source>
        <dbReference type="SAM" id="Phobius"/>
    </source>
</evidence>
<evidence type="ECO:0000313" key="14">
    <source>
        <dbReference type="Proteomes" id="UP000281498"/>
    </source>
</evidence>
<comment type="catalytic activity">
    <reaction evidence="9">
        <text>Typically cleaves a -Gly-|-Phe- bond to release an N-terminal, basic peptide of 5-8 residues from type IV prepilin, and then N-methylates the new N-terminal amino group, the methyl donor being S-adenosyl-L-methionine.</text>
        <dbReference type="EC" id="3.4.23.43"/>
    </reaction>
</comment>
<dbReference type="RefSeq" id="WP_110935010.1">
    <property type="nucleotide sequence ID" value="NZ_KZ614146.1"/>
</dbReference>
<dbReference type="EC" id="3.4.23.43" evidence="9"/>
<dbReference type="InterPro" id="IPR010627">
    <property type="entry name" value="Prepilin_pept_A24_N"/>
</dbReference>
<dbReference type="GO" id="GO:0006465">
    <property type="term" value="P:signal peptide processing"/>
    <property type="evidence" value="ECO:0007669"/>
    <property type="project" value="TreeGrafter"/>
</dbReference>
<comment type="function">
    <text evidence="9">Plays an essential role in type IV pili and type II pseudopili formation by proteolytically removing the leader sequence from substrate proteins and subsequently monomethylating the alpha-amino group of the newly exposed N-terminal phenylalanine.</text>
</comment>
<feature type="transmembrane region" description="Helical" evidence="10">
    <location>
        <begin position="150"/>
        <end position="167"/>
    </location>
</feature>
<dbReference type="PANTHER" id="PTHR30487:SF0">
    <property type="entry name" value="PREPILIN LEADER PEPTIDASE_N-METHYLTRANSFERASE-RELATED"/>
    <property type="match status" value="1"/>
</dbReference>
<keyword evidence="6 10" id="KW-1133">Transmembrane helix</keyword>
<evidence type="ECO:0000256" key="3">
    <source>
        <dbReference type="ARBA" id="ARBA00022475"/>
    </source>
</evidence>
<name>A0A3A9JYF1_9BACI</name>
<keyword evidence="4" id="KW-0997">Cell inner membrane</keyword>
<dbReference type="Pfam" id="PF01478">
    <property type="entry name" value="Peptidase_A24"/>
    <property type="match status" value="1"/>
</dbReference>
<dbReference type="EC" id="2.1.1.-" evidence="9"/>
<keyword evidence="3" id="KW-1003">Cell membrane</keyword>
<comment type="similarity">
    <text evidence="2 8">Belongs to the peptidase A24 family.</text>
</comment>
<feature type="transmembrane region" description="Helical" evidence="10">
    <location>
        <begin position="127"/>
        <end position="144"/>
    </location>
</feature>
<dbReference type="PANTHER" id="PTHR30487">
    <property type="entry name" value="TYPE 4 PREPILIN-LIKE PROTEINS LEADER PEPTIDE-PROCESSING ENZYME"/>
    <property type="match status" value="1"/>
</dbReference>
<dbReference type="PRINTS" id="PR00864">
    <property type="entry name" value="PREPILNPTASE"/>
</dbReference>
<dbReference type="GO" id="GO:0032259">
    <property type="term" value="P:methylation"/>
    <property type="evidence" value="ECO:0007669"/>
    <property type="project" value="UniProtKB-KW"/>
</dbReference>
<evidence type="ECO:0000313" key="13">
    <source>
        <dbReference type="EMBL" id="RKL65914.1"/>
    </source>
</evidence>
<evidence type="ECO:0000256" key="5">
    <source>
        <dbReference type="ARBA" id="ARBA00022692"/>
    </source>
</evidence>
<comment type="subcellular location">
    <subcellularLocation>
        <location evidence="1">Cell inner membrane</location>
        <topology evidence="1">Multi-pass membrane protein</topology>
    </subcellularLocation>
    <subcellularLocation>
        <location evidence="9">Cell membrane</location>
        <topology evidence="9">Multi-pass membrane protein</topology>
    </subcellularLocation>
</comment>
<evidence type="ECO:0000256" key="9">
    <source>
        <dbReference type="RuleBase" id="RU003794"/>
    </source>
</evidence>
<dbReference type="AlphaFoldDB" id="A0A3A9JYF1"/>
<sequence length="255" mass="27994">MEVLFHVYLFVVGATFGSFYNVVGLRIPAGESIVTPRSNCQTCKRTLTWKELIPVVSYVVQRGHCKKCASYISVKYPLFELATASLFSLSPIIVGWSMELVVALVFVSMLIIITISDLETMLIPDKVLLFFLVPLILLRVIEPLPNWWDSLAGAAFGFLLFLLLAILSKGGMGGGDIKLMAVVGLVLGFSGTLLTIFLSSFLGAVFGIIGLITGKLKRKHPIPFGPFIALGAILSYYFYDPILDWYVNLLLNGGF</sequence>
<keyword evidence="7 10" id="KW-0472">Membrane</keyword>
<dbReference type="Proteomes" id="UP000281498">
    <property type="component" value="Unassembled WGS sequence"/>
</dbReference>
<feature type="transmembrane region" description="Helical" evidence="10">
    <location>
        <begin position="7"/>
        <end position="27"/>
    </location>
</feature>
<keyword evidence="14" id="KW-1185">Reference proteome</keyword>
<feature type="domain" description="Prepilin type IV endopeptidase peptidase" evidence="11">
    <location>
        <begin position="104"/>
        <end position="208"/>
    </location>
</feature>
<dbReference type="Pfam" id="PF06750">
    <property type="entry name" value="A24_N_bact"/>
    <property type="match status" value="1"/>
</dbReference>